<comment type="caution">
    <text evidence="13">The sequence shown here is derived from an EMBL/GenBank/DDBJ whole genome shotgun (WGS) entry which is preliminary data.</text>
</comment>
<gene>
    <name evidence="13" type="ORF">Slati_3390200</name>
</gene>
<protein>
    <recommendedName>
        <fullName evidence="5">acid phosphatase</fullName>
        <ecNumber evidence="5">3.1.3.2</ecNumber>
    </recommendedName>
</protein>
<comment type="catalytic activity">
    <reaction evidence="1">
        <text>a phosphate monoester + H2O = an alcohol + phosphate</text>
        <dbReference type="Rhea" id="RHEA:15017"/>
        <dbReference type="ChEBI" id="CHEBI:15377"/>
        <dbReference type="ChEBI" id="CHEBI:30879"/>
        <dbReference type="ChEBI" id="CHEBI:43474"/>
        <dbReference type="ChEBI" id="CHEBI:67140"/>
        <dbReference type="EC" id="3.1.3.2"/>
    </reaction>
</comment>
<feature type="domain" description="Calcineurin-like phosphoesterase" evidence="12">
    <location>
        <begin position="36"/>
        <end position="199"/>
    </location>
</feature>
<dbReference type="CDD" id="cd07378">
    <property type="entry name" value="MPP_ACP5"/>
    <property type="match status" value="1"/>
</dbReference>
<keyword evidence="7" id="KW-0479">Metal-binding</keyword>
<dbReference type="InterPro" id="IPR024927">
    <property type="entry name" value="Acid_PPase"/>
</dbReference>
<dbReference type="EC" id="3.1.3.2" evidence="5"/>
<dbReference type="Pfam" id="PF00149">
    <property type="entry name" value="Metallophos"/>
    <property type="match status" value="2"/>
</dbReference>
<evidence type="ECO:0000259" key="12">
    <source>
        <dbReference type="Pfam" id="PF00149"/>
    </source>
</evidence>
<evidence type="ECO:0000256" key="5">
    <source>
        <dbReference type="ARBA" id="ARBA00012646"/>
    </source>
</evidence>
<evidence type="ECO:0000313" key="13">
    <source>
        <dbReference type="EMBL" id="KAL0415583.1"/>
    </source>
</evidence>
<comment type="similarity">
    <text evidence="4">Belongs to the metallophosphoesterase superfamily. Purple acid phosphatase family.</text>
</comment>
<evidence type="ECO:0000256" key="7">
    <source>
        <dbReference type="ARBA" id="ARBA00022723"/>
    </source>
</evidence>
<dbReference type="PANTHER" id="PTHR10161">
    <property type="entry name" value="TARTRATE-RESISTANT ACID PHOSPHATASE TYPE 5"/>
    <property type="match status" value="1"/>
</dbReference>
<accession>A0AAW2UFN3</accession>
<organism evidence="13">
    <name type="scientific">Sesamum latifolium</name>
    <dbReference type="NCBI Taxonomy" id="2727402"/>
    <lineage>
        <taxon>Eukaryota</taxon>
        <taxon>Viridiplantae</taxon>
        <taxon>Streptophyta</taxon>
        <taxon>Embryophyta</taxon>
        <taxon>Tracheophyta</taxon>
        <taxon>Spermatophyta</taxon>
        <taxon>Magnoliopsida</taxon>
        <taxon>eudicotyledons</taxon>
        <taxon>Gunneridae</taxon>
        <taxon>Pentapetalae</taxon>
        <taxon>asterids</taxon>
        <taxon>lamiids</taxon>
        <taxon>Lamiales</taxon>
        <taxon>Pedaliaceae</taxon>
        <taxon>Sesamum</taxon>
    </lineage>
</organism>
<evidence type="ECO:0000256" key="4">
    <source>
        <dbReference type="ARBA" id="ARBA00008723"/>
    </source>
</evidence>
<dbReference type="PANTHER" id="PTHR10161:SF36">
    <property type="entry name" value="PURPLE ACID PHOSPHATASE 3"/>
    <property type="match status" value="1"/>
</dbReference>
<proteinExistence type="inferred from homology"/>
<evidence type="ECO:0000256" key="2">
    <source>
        <dbReference type="ARBA" id="ARBA00001962"/>
    </source>
</evidence>
<dbReference type="FunFam" id="3.60.21.10:FF:000027">
    <property type="entry name" value="Purple acid phosphatase"/>
    <property type="match status" value="1"/>
</dbReference>
<dbReference type="GO" id="GO:0046872">
    <property type="term" value="F:metal ion binding"/>
    <property type="evidence" value="ECO:0007669"/>
    <property type="project" value="UniProtKB-KW"/>
</dbReference>
<dbReference type="GO" id="GO:0005576">
    <property type="term" value="C:extracellular region"/>
    <property type="evidence" value="ECO:0007669"/>
    <property type="project" value="UniProtKB-SubCell"/>
</dbReference>
<evidence type="ECO:0000256" key="1">
    <source>
        <dbReference type="ARBA" id="ARBA00000032"/>
    </source>
</evidence>
<comment type="subcellular location">
    <subcellularLocation>
        <location evidence="3">Secreted</location>
    </subcellularLocation>
</comment>
<keyword evidence="10" id="KW-0862">Zinc</keyword>
<dbReference type="InterPro" id="IPR051558">
    <property type="entry name" value="Metallophosphoesterase_PAP"/>
</dbReference>
<name>A0AAW2UFN3_9LAMI</name>
<comment type="cofactor">
    <cofactor evidence="2">
        <name>Fe cation</name>
        <dbReference type="ChEBI" id="CHEBI:24875"/>
    </cofactor>
</comment>
<evidence type="ECO:0000256" key="10">
    <source>
        <dbReference type="ARBA" id="ARBA00022833"/>
    </source>
</evidence>
<dbReference type="SUPFAM" id="SSF56300">
    <property type="entry name" value="Metallo-dependent phosphatases"/>
    <property type="match status" value="2"/>
</dbReference>
<reference evidence="13" key="2">
    <citation type="journal article" date="2024" name="Plant">
        <title>Genomic evolution and insights into agronomic trait innovations of Sesamum species.</title>
        <authorList>
            <person name="Miao H."/>
            <person name="Wang L."/>
            <person name="Qu L."/>
            <person name="Liu H."/>
            <person name="Sun Y."/>
            <person name="Le M."/>
            <person name="Wang Q."/>
            <person name="Wei S."/>
            <person name="Zheng Y."/>
            <person name="Lin W."/>
            <person name="Duan Y."/>
            <person name="Cao H."/>
            <person name="Xiong S."/>
            <person name="Wang X."/>
            <person name="Wei L."/>
            <person name="Li C."/>
            <person name="Ma Q."/>
            <person name="Ju M."/>
            <person name="Zhao R."/>
            <person name="Li G."/>
            <person name="Mu C."/>
            <person name="Tian Q."/>
            <person name="Mei H."/>
            <person name="Zhang T."/>
            <person name="Gao T."/>
            <person name="Zhang H."/>
        </authorList>
    </citation>
    <scope>NUCLEOTIDE SEQUENCE</scope>
    <source>
        <strain evidence="13">KEN1</strain>
    </source>
</reference>
<dbReference type="InterPro" id="IPR029052">
    <property type="entry name" value="Metallo-depent_PP-like"/>
</dbReference>
<dbReference type="EMBL" id="JACGWN010000012">
    <property type="protein sequence ID" value="KAL0415583.1"/>
    <property type="molecule type" value="Genomic_DNA"/>
</dbReference>
<evidence type="ECO:0000256" key="11">
    <source>
        <dbReference type="ARBA" id="ARBA00023180"/>
    </source>
</evidence>
<keyword evidence="6" id="KW-0964">Secreted</keyword>
<dbReference type="Gene3D" id="3.60.21.10">
    <property type="match status" value="2"/>
</dbReference>
<dbReference type="AlphaFoldDB" id="A0AAW2UFN3"/>
<dbReference type="InterPro" id="IPR004843">
    <property type="entry name" value="Calcineurin-like_PHP"/>
</dbReference>
<dbReference type="GO" id="GO:0003993">
    <property type="term" value="F:acid phosphatase activity"/>
    <property type="evidence" value="ECO:0007669"/>
    <property type="project" value="UniProtKB-EC"/>
</dbReference>
<keyword evidence="8" id="KW-0732">Signal</keyword>
<evidence type="ECO:0000256" key="6">
    <source>
        <dbReference type="ARBA" id="ARBA00022525"/>
    </source>
</evidence>
<evidence type="ECO:0000256" key="9">
    <source>
        <dbReference type="ARBA" id="ARBA00022801"/>
    </source>
</evidence>
<reference evidence="13" key="1">
    <citation type="submission" date="2020-06" db="EMBL/GenBank/DDBJ databases">
        <authorList>
            <person name="Li T."/>
            <person name="Hu X."/>
            <person name="Zhang T."/>
            <person name="Song X."/>
            <person name="Zhang H."/>
            <person name="Dai N."/>
            <person name="Sheng W."/>
            <person name="Hou X."/>
            <person name="Wei L."/>
        </authorList>
    </citation>
    <scope>NUCLEOTIDE SEQUENCE</scope>
    <source>
        <strain evidence="13">KEN1</strain>
        <tissue evidence="13">Leaf</tissue>
    </source>
</reference>
<feature type="domain" description="Calcineurin-like phosphoesterase" evidence="12">
    <location>
        <begin position="294"/>
        <end position="502"/>
    </location>
</feature>
<evidence type="ECO:0000256" key="3">
    <source>
        <dbReference type="ARBA" id="ARBA00004613"/>
    </source>
</evidence>
<keyword evidence="11" id="KW-0325">Glycoprotein</keyword>
<evidence type="ECO:0000256" key="8">
    <source>
        <dbReference type="ARBA" id="ARBA00022729"/>
    </source>
</evidence>
<sequence>MPINARSQSLLYPEQNMAEFPRIEHYSKRNVGPVAFLVVGDWGRGGNFNQSRVASQMGDIGKKLGIDFVVSTGDNFYDDGLKGVNDPFFQKSFTSIYTAKSLQKPWYTGNHDYQGNTEAQLSPVLRKLDSRWRCKRNFIVGAGIVDIVFIDTTPFVGKYFDNPKNQKFDWKHVLPRDKYLSALQKAHKVDMYINGHDHCLEHISNKKGTMHFLTSGGGSKAWKNDIHYVKNNDTTHFYYDGQGFMSVSLTNWRANVLFYDVSGKPLYHMRISNVTVTARLVQIQQRIKLNGVINFLAVGDWGRKGAFNQSAVARSMGEIGAKLGIDFVVSTGDNFYTDGLTGVRDPAFAQSFTKIYTARSLQKPWYAVLGNHDYHGNSKAQLSPLLRMRDRRWNCYRSYTVRAGFLQIFFVDTTPFKDKYFAKRPNKFNWTGVLPRNTYLSNLLKDLDTALKTSKAAWKIVVGHHPIRSIGKQGDTEELLQKLLPILEANKIPIYINGHNHCLEHINNTGIPIEFVTSGGGSRAWSNIIHHDRYKNNLKFYYDGQGFVSVRLTKRQANVAFYDVSGKTLHSFEVKKFGTEENEV</sequence>
<keyword evidence="9" id="KW-0378">Hydrolase</keyword>